<dbReference type="AlphaFoldDB" id="A0A3R7QQV9"/>
<gene>
    <name evidence="13" type="ORF">C7M84_006568</name>
</gene>
<evidence type="ECO:0000256" key="2">
    <source>
        <dbReference type="ARBA" id="ARBA00008276"/>
    </source>
</evidence>
<evidence type="ECO:0000256" key="3">
    <source>
        <dbReference type="ARBA" id="ARBA00013025"/>
    </source>
</evidence>
<reference evidence="13 14" key="2">
    <citation type="submission" date="2019-01" db="EMBL/GenBank/DDBJ databases">
        <title>The decoding of complex shrimp genome reveals the adaptation for benthos swimmer, frequently molting mechanism and breeding impact on genome.</title>
        <authorList>
            <person name="Sun Y."/>
            <person name="Gao Y."/>
            <person name="Yu Y."/>
        </authorList>
    </citation>
    <scope>NUCLEOTIDE SEQUENCE [LARGE SCALE GENOMIC DNA]</scope>
    <source>
        <tissue evidence="13">Muscle</tissue>
    </source>
</reference>
<dbReference type="PANTHER" id="PTHR11136:SF5">
    <property type="entry name" value="FOLYLPOLYGLUTAMATE SYNTHASE, MITOCHONDRIAL"/>
    <property type="match status" value="1"/>
</dbReference>
<dbReference type="PANTHER" id="PTHR11136">
    <property type="entry name" value="FOLYLPOLYGLUTAMATE SYNTHASE-RELATED"/>
    <property type="match status" value="1"/>
</dbReference>
<dbReference type="EC" id="6.3.2.17" evidence="3"/>
<dbReference type="InterPro" id="IPR036565">
    <property type="entry name" value="Mur-like_cat_sf"/>
</dbReference>
<evidence type="ECO:0000256" key="1">
    <source>
        <dbReference type="ARBA" id="ARBA00005150"/>
    </source>
</evidence>
<keyword evidence="9" id="KW-0460">Magnesium</keyword>
<dbReference type="InterPro" id="IPR036615">
    <property type="entry name" value="Mur_ligase_C_dom_sf"/>
</dbReference>
<keyword evidence="5" id="KW-0436">Ligase</keyword>
<dbReference type="OrthoDB" id="5212574at2759"/>
<dbReference type="SUPFAM" id="SSF53623">
    <property type="entry name" value="MurD-like peptide ligases, catalytic domain"/>
    <property type="match status" value="1"/>
</dbReference>
<dbReference type="Gene3D" id="3.40.1190.10">
    <property type="entry name" value="Mur-like, catalytic domain"/>
    <property type="match status" value="1"/>
</dbReference>
<keyword evidence="4" id="KW-0554">One-carbon metabolism</keyword>
<comment type="caution">
    <text evidence="13">The sequence shown here is derived from an EMBL/GenBank/DDBJ whole genome shotgun (WGS) entry which is preliminary data.</text>
</comment>
<dbReference type="Gene3D" id="3.90.190.20">
    <property type="entry name" value="Mur ligase, C-terminal domain"/>
    <property type="match status" value="1"/>
</dbReference>
<dbReference type="GO" id="GO:0005829">
    <property type="term" value="C:cytosol"/>
    <property type="evidence" value="ECO:0007669"/>
    <property type="project" value="TreeGrafter"/>
</dbReference>
<dbReference type="GO" id="GO:0005739">
    <property type="term" value="C:mitochondrion"/>
    <property type="evidence" value="ECO:0007669"/>
    <property type="project" value="TreeGrafter"/>
</dbReference>
<keyword evidence="14" id="KW-1185">Reference proteome</keyword>
<evidence type="ECO:0000256" key="12">
    <source>
        <dbReference type="ARBA" id="ARBA00047493"/>
    </source>
</evidence>
<evidence type="ECO:0000256" key="7">
    <source>
        <dbReference type="ARBA" id="ARBA00022741"/>
    </source>
</evidence>
<dbReference type="SUPFAM" id="SSF53244">
    <property type="entry name" value="MurD-like peptide ligases, peptide-binding domain"/>
    <property type="match status" value="1"/>
</dbReference>
<comment type="catalytic activity">
    <reaction evidence="12">
        <text>(6S)-5,6,7,8-tetrahydrofolyl-(gamma-L-Glu)(n) + L-glutamate + ATP = (6S)-5,6,7,8-tetrahydrofolyl-(gamma-L-Glu)(n+1) + ADP + phosphate + H(+)</text>
        <dbReference type="Rhea" id="RHEA:10580"/>
        <dbReference type="Rhea" id="RHEA-COMP:14738"/>
        <dbReference type="Rhea" id="RHEA-COMP:14740"/>
        <dbReference type="ChEBI" id="CHEBI:15378"/>
        <dbReference type="ChEBI" id="CHEBI:29985"/>
        <dbReference type="ChEBI" id="CHEBI:30616"/>
        <dbReference type="ChEBI" id="CHEBI:43474"/>
        <dbReference type="ChEBI" id="CHEBI:141005"/>
        <dbReference type="ChEBI" id="CHEBI:456216"/>
        <dbReference type="EC" id="6.3.2.17"/>
    </reaction>
</comment>
<comment type="similarity">
    <text evidence="2">Belongs to the folylpolyglutamate synthase family.</text>
</comment>
<dbReference type="GO" id="GO:0004326">
    <property type="term" value="F:tetrahydrofolylpolyglutamate synthase activity"/>
    <property type="evidence" value="ECO:0007669"/>
    <property type="project" value="UniProtKB-EC"/>
</dbReference>
<dbReference type="GO" id="GO:0005524">
    <property type="term" value="F:ATP binding"/>
    <property type="evidence" value="ECO:0007669"/>
    <property type="project" value="UniProtKB-KW"/>
</dbReference>
<keyword evidence="6" id="KW-0479">Metal-binding</keyword>
<dbReference type="InterPro" id="IPR001645">
    <property type="entry name" value="Folylpolyglutamate_synth"/>
</dbReference>
<accession>A0A3R7QQV9</accession>
<reference evidence="13 14" key="1">
    <citation type="submission" date="2018-04" db="EMBL/GenBank/DDBJ databases">
        <authorList>
            <person name="Zhang X."/>
            <person name="Yuan J."/>
            <person name="Li F."/>
            <person name="Xiang J."/>
        </authorList>
    </citation>
    <scope>NUCLEOTIDE SEQUENCE [LARGE SCALE GENOMIC DNA]</scope>
    <source>
        <tissue evidence="13">Muscle</tissue>
    </source>
</reference>
<dbReference type="PROSITE" id="PS01011">
    <property type="entry name" value="FOLYLPOLYGLU_SYNT_1"/>
    <property type="match status" value="1"/>
</dbReference>
<dbReference type="Proteomes" id="UP000283509">
    <property type="component" value="Unassembled WGS sequence"/>
</dbReference>
<evidence type="ECO:0000313" key="14">
    <source>
        <dbReference type="Proteomes" id="UP000283509"/>
    </source>
</evidence>
<keyword evidence="7" id="KW-0547">Nucleotide-binding</keyword>
<evidence type="ECO:0000256" key="6">
    <source>
        <dbReference type="ARBA" id="ARBA00022723"/>
    </source>
</evidence>
<dbReference type="STRING" id="6689.A0A3R7QQV9"/>
<proteinExistence type="inferred from homology"/>
<dbReference type="NCBIfam" id="TIGR01499">
    <property type="entry name" value="folC"/>
    <property type="match status" value="1"/>
</dbReference>
<dbReference type="PROSITE" id="PS01012">
    <property type="entry name" value="FOLYLPOLYGLU_SYNT_2"/>
    <property type="match status" value="1"/>
</dbReference>
<sequence>MEAFGSLLRLTGKTTTVKEVQGTLDLIDRQRVGERAARRARGPADSRFQGHRRTHVVRDAAMVRLAHLSYCQWRGLRAAAGRLFSQPYVMWKPKREYQAGVDHQYEEAVQALNSLQTNASVLQVAREQGSRSGLVNIPTTERFLKKVGVSRDELDKLSVIHVAGTKGKGSTCAFIESILREHGYRTGFYSSPHLVAVRERIRINGQPINKEDFAHYFWDVYNTLASQKEDEKDMPAYFKFLTVLALKVFLQEEVDVAVLEVGIGGEYDCTNVVRKPVVCGITSLELDHTSILGTTVESIAWHKSGIMKPGVPTFTVEEQPGMAMTVLSERAKEKETKLYIVPPLESYGWGSRPLQLGLAGNVQYRNASLALQLSQYWIDSQVKGCSPVIDTTTSVKVENCGCSMASPYTLADEEVCGLRSVVWPGRSQVLPLGSLKFFIDGAHTESSMQACVDWFSKTAPLHTTAHDDATVYRVLMFNSTGDRNHETLLKCLSECDFDLAVFTTNLVTTSMSASSDQTNYTVSQDQMHLRCEKQRSSWIRLRRNRKAAQGNTCVEDREAPLLQEQVSSDFTESLSNLPAMDVPSIIFPCIHDALKWLSCGREAMLQGDLLQPPAFPPPRKLEEASQVQILVTGSLHLVGGALSILDPGLSCATHTRHSPTKPPSLSDLVRSTYAEVSSPGAP</sequence>
<evidence type="ECO:0000313" key="13">
    <source>
        <dbReference type="EMBL" id="ROT74935.1"/>
    </source>
</evidence>
<dbReference type="GO" id="GO:0046872">
    <property type="term" value="F:metal ion binding"/>
    <property type="evidence" value="ECO:0007669"/>
    <property type="project" value="UniProtKB-KW"/>
</dbReference>
<dbReference type="EMBL" id="QCYY01001832">
    <property type="protein sequence ID" value="ROT74935.1"/>
    <property type="molecule type" value="Genomic_DNA"/>
</dbReference>
<evidence type="ECO:0000256" key="8">
    <source>
        <dbReference type="ARBA" id="ARBA00022840"/>
    </source>
</evidence>
<keyword evidence="8" id="KW-0067">ATP-binding</keyword>
<evidence type="ECO:0000256" key="11">
    <source>
        <dbReference type="ARBA" id="ARBA00030876"/>
    </source>
</evidence>
<dbReference type="GO" id="GO:0006730">
    <property type="term" value="P:one-carbon metabolic process"/>
    <property type="evidence" value="ECO:0007669"/>
    <property type="project" value="UniProtKB-KW"/>
</dbReference>
<comment type="pathway">
    <text evidence="1">Cofactor biosynthesis; tetrahydrofolylpolyglutamate biosynthesis.</text>
</comment>
<name>A0A3R7QQV9_PENVA</name>
<evidence type="ECO:0000256" key="10">
    <source>
        <dbReference type="ARBA" id="ARBA00030592"/>
    </source>
</evidence>
<dbReference type="UniPathway" id="UPA00850"/>
<dbReference type="FunFam" id="3.40.1190.10:FF:000020">
    <property type="entry name" value="Folylpolyglutamate synthase"/>
    <property type="match status" value="1"/>
</dbReference>
<dbReference type="InterPro" id="IPR018109">
    <property type="entry name" value="Folylpolyglutamate_synth_CS"/>
</dbReference>
<evidence type="ECO:0000256" key="4">
    <source>
        <dbReference type="ARBA" id="ARBA00022563"/>
    </source>
</evidence>
<evidence type="ECO:0000256" key="9">
    <source>
        <dbReference type="ARBA" id="ARBA00022842"/>
    </source>
</evidence>
<protein>
    <recommendedName>
        <fullName evidence="3">tetrahydrofolate synthase</fullName>
        <ecNumber evidence="3">6.3.2.17</ecNumber>
    </recommendedName>
    <alternativeName>
        <fullName evidence="11">Folylpoly-gamma-glutamate synthetase</fullName>
    </alternativeName>
    <alternativeName>
        <fullName evidence="10">Tetrahydrofolylpolyglutamate synthase</fullName>
    </alternativeName>
</protein>
<evidence type="ECO:0000256" key="5">
    <source>
        <dbReference type="ARBA" id="ARBA00022598"/>
    </source>
</evidence>
<organism evidence="13 14">
    <name type="scientific">Penaeus vannamei</name>
    <name type="common">Whiteleg shrimp</name>
    <name type="synonym">Litopenaeus vannamei</name>
    <dbReference type="NCBI Taxonomy" id="6689"/>
    <lineage>
        <taxon>Eukaryota</taxon>
        <taxon>Metazoa</taxon>
        <taxon>Ecdysozoa</taxon>
        <taxon>Arthropoda</taxon>
        <taxon>Crustacea</taxon>
        <taxon>Multicrustacea</taxon>
        <taxon>Malacostraca</taxon>
        <taxon>Eumalacostraca</taxon>
        <taxon>Eucarida</taxon>
        <taxon>Decapoda</taxon>
        <taxon>Dendrobranchiata</taxon>
        <taxon>Penaeoidea</taxon>
        <taxon>Penaeidae</taxon>
        <taxon>Penaeus</taxon>
    </lineage>
</organism>